<accession>A0ABC9Y2H5</accession>
<keyword evidence="2" id="KW-1185">Reference proteome</keyword>
<reference evidence="1 2" key="1">
    <citation type="submission" date="2024-06" db="EMBL/GenBank/DDBJ databases">
        <title>The draft genome of Grus japonensis, version 3.</title>
        <authorList>
            <person name="Nabeshima K."/>
            <person name="Suzuki S."/>
            <person name="Onuma M."/>
        </authorList>
    </citation>
    <scope>NUCLEOTIDE SEQUENCE [LARGE SCALE GENOMIC DNA]</scope>
    <source>
        <strain evidence="1 2">451A</strain>
    </source>
</reference>
<gene>
    <name evidence="1" type="ORF">GRJ2_002841700</name>
</gene>
<dbReference type="EMBL" id="BAAFJT010000040">
    <property type="protein sequence ID" value="GAB0203761.1"/>
    <property type="molecule type" value="Genomic_DNA"/>
</dbReference>
<sequence>MGKKEHLENYRPVSLTSIPGKVTEQILLEAISKHIKDKKVIGSYEHGFMRRKSCLTNLIAFYNEMTGSMNEGRTADSVYLDFSKAFVTASHNILIDKLMKCRLDQWAIRVNIESNTIISSVMIWTVGQRLIHQSVHAAIQRDLNRLEKWADRHLILLSKGKCKILYLGRNNPMSMYQYMLEANWLERQLAQKDLGILLNKFNMSKQ</sequence>
<dbReference type="PANTHER" id="PTHR33332">
    <property type="entry name" value="REVERSE TRANSCRIPTASE DOMAIN-CONTAINING PROTEIN"/>
    <property type="match status" value="1"/>
</dbReference>
<evidence type="ECO:0000313" key="2">
    <source>
        <dbReference type="Proteomes" id="UP001623348"/>
    </source>
</evidence>
<evidence type="ECO:0000313" key="1">
    <source>
        <dbReference type="EMBL" id="GAB0203761.1"/>
    </source>
</evidence>
<comment type="caution">
    <text evidence="1">The sequence shown here is derived from an EMBL/GenBank/DDBJ whole genome shotgun (WGS) entry which is preliminary data.</text>
</comment>
<name>A0ABC9Y2H5_GRUJA</name>
<protein>
    <submittedName>
        <fullName evidence="1">Mitochondrial enolase superfamily member 1</fullName>
    </submittedName>
</protein>
<dbReference type="AlphaFoldDB" id="A0ABC9Y2H5"/>
<dbReference type="Proteomes" id="UP001623348">
    <property type="component" value="Unassembled WGS sequence"/>
</dbReference>
<organism evidence="1 2">
    <name type="scientific">Grus japonensis</name>
    <name type="common">Japanese crane</name>
    <name type="synonym">Red-crowned crane</name>
    <dbReference type="NCBI Taxonomy" id="30415"/>
    <lineage>
        <taxon>Eukaryota</taxon>
        <taxon>Metazoa</taxon>
        <taxon>Chordata</taxon>
        <taxon>Craniata</taxon>
        <taxon>Vertebrata</taxon>
        <taxon>Euteleostomi</taxon>
        <taxon>Archelosauria</taxon>
        <taxon>Archosauria</taxon>
        <taxon>Dinosauria</taxon>
        <taxon>Saurischia</taxon>
        <taxon>Theropoda</taxon>
        <taxon>Coelurosauria</taxon>
        <taxon>Aves</taxon>
        <taxon>Neognathae</taxon>
        <taxon>Neoaves</taxon>
        <taxon>Gruiformes</taxon>
        <taxon>Gruidae</taxon>
        <taxon>Grus</taxon>
    </lineage>
</organism>
<proteinExistence type="predicted"/>